<proteinExistence type="predicted"/>
<feature type="compositionally biased region" description="Gly residues" evidence="1">
    <location>
        <begin position="103"/>
        <end position="112"/>
    </location>
</feature>
<feature type="signal peptide" evidence="3">
    <location>
        <begin position="1"/>
        <end position="20"/>
    </location>
</feature>
<feature type="compositionally biased region" description="Low complexity" evidence="1">
    <location>
        <begin position="328"/>
        <end position="352"/>
    </location>
</feature>
<accession>A0AAV5A8D7</accession>
<comment type="caution">
    <text evidence="4">The sequence shown here is derived from an EMBL/GenBank/DDBJ whole genome shotgun (WGS) entry which is preliminary data.</text>
</comment>
<keyword evidence="2" id="KW-0812">Transmembrane</keyword>
<keyword evidence="2" id="KW-1133">Transmembrane helix</keyword>
<gene>
    <name evidence="4" type="ORF">Clacol_003503</name>
</gene>
<keyword evidence="3" id="KW-0732">Signal</keyword>
<feature type="region of interest" description="Disordered" evidence="1">
    <location>
        <begin position="443"/>
        <end position="503"/>
    </location>
</feature>
<dbReference type="AlphaFoldDB" id="A0AAV5A8D7"/>
<feature type="region of interest" description="Disordered" evidence="1">
    <location>
        <begin position="72"/>
        <end position="115"/>
    </location>
</feature>
<dbReference type="Gene3D" id="2.60.120.260">
    <property type="entry name" value="Galactose-binding domain-like"/>
    <property type="match status" value="1"/>
</dbReference>
<evidence type="ECO:0000313" key="5">
    <source>
        <dbReference type="Proteomes" id="UP001050691"/>
    </source>
</evidence>
<keyword evidence="2" id="KW-0472">Membrane</keyword>
<feature type="region of interest" description="Disordered" evidence="1">
    <location>
        <begin position="328"/>
        <end position="357"/>
    </location>
</feature>
<organism evidence="4 5">
    <name type="scientific">Clathrus columnatus</name>
    <dbReference type="NCBI Taxonomy" id="1419009"/>
    <lineage>
        <taxon>Eukaryota</taxon>
        <taxon>Fungi</taxon>
        <taxon>Dikarya</taxon>
        <taxon>Basidiomycota</taxon>
        <taxon>Agaricomycotina</taxon>
        <taxon>Agaricomycetes</taxon>
        <taxon>Phallomycetidae</taxon>
        <taxon>Phallales</taxon>
        <taxon>Clathraceae</taxon>
        <taxon>Clathrus</taxon>
    </lineage>
</organism>
<keyword evidence="5" id="KW-1185">Reference proteome</keyword>
<name>A0AAV5A8D7_9AGAM</name>
<feature type="region of interest" description="Disordered" evidence="1">
    <location>
        <begin position="231"/>
        <end position="254"/>
    </location>
</feature>
<dbReference type="Proteomes" id="UP001050691">
    <property type="component" value="Unassembled WGS sequence"/>
</dbReference>
<feature type="chain" id="PRO_5043427975" evidence="3">
    <location>
        <begin position="21"/>
        <end position="503"/>
    </location>
</feature>
<evidence type="ECO:0000256" key="2">
    <source>
        <dbReference type="SAM" id="Phobius"/>
    </source>
</evidence>
<evidence type="ECO:0000256" key="1">
    <source>
        <dbReference type="SAM" id="MobiDB-lite"/>
    </source>
</evidence>
<evidence type="ECO:0000256" key="3">
    <source>
        <dbReference type="SAM" id="SignalP"/>
    </source>
</evidence>
<feature type="compositionally biased region" description="Basic and acidic residues" evidence="1">
    <location>
        <begin position="296"/>
        <end position="311"/>
    </location>
</feature>
<feature type="compositionally biased region" description="Polar residues" evidence="1">
    <location>
        <begin position="234"/>
        <end position="251"/>
    </location>
</feature>
<feature type="region of interest" description="Disordered" evidence="1">
    <location>
        <begin position="293"/>
        <end position="315"/>
    </location>
</feature>
<feature type="transmembrane region" description="Helical" evidence="2">
    <location>
        <begin position="264"/>
        <end position="288"/>
    </location>
</feature>
<reference evidence="4" key="1">
    <citation type="submission" date="2021-10" db="EMBL/GenBank/DDBJ databases">
        <title>De novo Genome Assembly of Clathrus columnatus (Basidiomycota, Fungi) Using Illumina and Nanopore Sequence Data.</title>
        <authorList>
            <person name="Ogiso-Tanaka E."/>
            <person name="Itagaki H."/>
            <person name="Hosoya T."/>
            <person name="Hosaka K."/>
        </authorList>
    </citation>
    <scope>NUCLEOTIDE SEQUENCE</scope>
    <source>
        <strain evidence="4">MO-923</strain>
    </source>
</reference>
<sequence>MKYTLFVPLLLTLLRDFSGAVLVNNTFDDTNPAIIYEPTSAWFSTPSIVCPLCPNPTMISYHYGSHFVPPDLDDQPPANAAVNPSDPDAGPNDPDSGEHSGKGKGGGKGGSGRRSLFIRDDIDDSGFVDVPVNATFTFNGTGVYVYCNVPTQANGNVSNPLHSNITFTIDGQRGKPFVLTPPNGPTPLFNLSQLVFESSGLSDGQHELIISPQLQSMIMLDTIVVTTDTDAVTSSQNGTSTDSNPSASSGTAMKPATKKNAETFAIAIGSTTGVLAVLSFIVAVNLYLRRRRSAKREKIREAQEESLRPEMRGPQPFIPRFFPGTIVSQTSGTSTTTASATQSVSRRSSQSSMGPSHGLNYPLAPEIPAYSPPTSVISEVPRPLPVSIALRAPVVRLPDDDDTALPPSYQEVGQTTLLSIPVFGAQSGPAPSFTQLSPTQHPLILSSEPTTSEGDDDAELTPISSISNIPMILVDDDDENTLLGQAGSTMPRRSRSNNGDGPR</sequence>
<protein>
    <submittedName>
        <fullName evidence="4">Uncharacterized protein</fullName>
    </submittedName>
</protein>
<dbReference type="EMBL" id="BPWL01000004">
    <property type="protein sequence ID" value="GJJ09281.1"/>
    <property type="molecule type" value="Genomic_DNA"/>
</dbReference>
<evidence type="ECO:0000313" key="4">
    <source>
        <dbReference type="EMBL" id="GJJ09281.1"/>
    </source>
</evidence>